<dbReference type="RefSeq" id="WP_274797004.1">
    <property type="nucleotide sequence ID" value="NZ_CP113527.1"/>
</dbReference>
<dbReference type="InterPro" id="IPR023181">
    <property type="entry name" value="Homospermid_syn-like_C"/>
</dbReference>
<name>A0AAJ5RMT1_9BACI</name>
<gene>
    <name evidence="1" type="ORF">OU989_10065</name>
</gene>
<evidence type="ECO:0000313" key="1">
    <source>
        <dbReference type="EMBL" id="WDV08791.1"/>
    </source>
</evidence>
<dbReference type="Gene3D" id="3.30.360.30">
    <property type="entry name" value="homospermidine synthase like"/>
    <property type="match status" value="1"/>
</dbReference>
<protein>
    <submittedName>
        <fullName evidence="1">S-adenosylmethionine decarboxylase related protein</fullName>
    </submittedName>
</protein>
<dbReference type="EMBL" id="CP113527">
    <property type="protein sequence ID" value="WDV08791.1"/>
    <property type="molecule type" value="Genomic_DNA"/>
</dbReference>
<dbReference type="KEGG" id="liu:OU989_10065"/>
<dbReference type="AlphaFoldDB" id="A0AAJ5RMT1"/>
<accession>A0AAJ5RMT1</accession>
<evidence type="ECO:0000313" key="2">
    <source>
        <dbReference type="Proteomes" id="UP001219585"/>
    </source>
</evidence>
<reference evidence="1" key="1">
    <citation type="submission" date="2022-11" db="EMBL/GenBank/DDBJ databases">
        <title>Lysinibacillus irui.</title>
        <authorList>
            <person name="Akintayo S.O."/>
        </authorList>
    </citation>
    <scope>NUCLEOTIDE SEQUENCE</scope>
    <source>
        <strain evidence="1">IRB4-01</strain>
    </source>
</reference>
<organism evidence="1 2">
    <name type="scientific">Lysinibacillus irui</name>
    <dbReference type="NCBI Taxonomy" id="2998077"/>
    <lineage>
        <taxon>Bacteria</taxon>
        <taxon>Bacillati</taxon>
        <taxon>Bacillota</taxon>
        <taxon>Bacilli</taxon>
        <taxon>Bacillales</taxon>
        <taxon>Bacillaceae</taxon>
        <taxon>Lysinibacillus</taxon>
    </lineage>
</organism>
<dbReference type="Gene3D" id="3.40.50.720">
    <property type="entry name" value="NAD(P)-binding Rossmann-like Domain"/>
    <property type="match status" value="1"/>
</dbReference>
<sequence length="421" mass="48581">MEQLNQYSITILGSKGGVAKSILSILNHSAIDKNDPIHHVITSSKLFLIDIEQNPLDYYDTLFPHLNDKITLLQFDLSDTAKFTEHLQSTNTKLVIDVSWADTIDMLQCCNKLGVHYINSALENTAVDLDESLYGFPLTERYYRFEDIKETLTNTRAIIGSGMNPGVVQWMAFKLLEDHADNKPLACYIIEHDSSFYKDKTLIQPKTIYSTWSVECFLDEAILSYPMFVHHHLPLYLYDDVYASEFKVKLGEKEFYGCLMPHEEVLTLGEIYDFEIGFIYRVNEYTTELIRKNLDNVDDLWDWKQKLIDPSDGEVEGEDLVGVLLVYSDKEIYMYNSMKSSDIFPKYKTSATYFQVACGIYAGTASLMLDNVPLGVYYVDELLLNTQSDYGKYLNYYMQNFVYGENNSSDGLLHQRMKRIE</sequence>
<dbReference type="Proteomes" id="UP001219585">
    <property type="component" value="Chromosome"/>
</dbReference>
<proteinExistence type="predicted"/>